<sequence>MSISIVRIAGPGEDDRIINQSNFKIPLTLPAILGRGSLLKCGERKLSRRHACLDWDDDDLQITSTHQNPTYVVVGGEEKELKNGDSAQLSHGDKFGLMQNGFWFRLNLSSVNAEKDKSPSDTSADKNSSKDVDGEEVAGQSKDTVENGQDETAKSSSKAEESNGINNNVEKDVTGKKEEEDEVEKSIKGEEKEAVEPIEEKLKDVPNGCADVKDSNGSEGASPQEKIAQDIQAAVSPRKRNLPSWLLKASPKKSEEKESAQTTKSTHGGDKKRTTSAKRKQPDAAGDTPSKVKRQAVDDEDTTPTKKAKSPAKPKLSKVHDVSDESSDEGQSNRQKRTNQTTPRKAMKQSPSPRKSPVANKSPLKNADKVLHDMSDASSDDDVEQSSNVAKKENKSPTRKNQALSRQLESDDETQGTSTGKRQKPAAATPSPVKRKKRARKSCQYGSNCYRKNPSHKAQFAHVGDSDYQEEESESEDPDDDRPQCEHGIDCYRTNKKHRKEYRHSRVPQPKRRAKYRAQKKKAAGENDSEDEYDYDDPFLNDESSDDYAPTDSDSDSPIEDAEEEDNTSRMLKEAKKFIRKRR</sequence>
<evidence type="ECO:0000313" key="4">
    <source>
        <dbReference type="Proteomes" id="UP000283509"/>
    </source>
</evidence>
<dbReference type="InterPro" id="IPR008984">
    <property type="entry name" value="SMAD_FHA_dom_sf"/>
</dbReference>
<dbReference type="GO" id="GO:0005634">
    <property type="term" value="C:nucleus"/>
    <property type="evidence" value="ECO:0007669"/>
    <property type="project" value="TreeGrafter"/>
</dbReference>
<dbReference type="GO" id="GO:0035861">
    <property type="term" value="C:site of double-strand break"/>
    <property type="evidence" value="ECO:0007669"/>
    <property type="project" value="TreeGrafter"/>
</dbReference>
<feature type="region of interest" description="Disordered" evidence="1">
    <location>
        <begin position="113"/>
        <end position="583"/>
    </location>
</feature>
<feature type="compositionally biased region" description="Basic and acidic residues" evidence="1">
    <location>
        <begin position="481"/>
        <end position="490"/>
    </location>
</feature>
<comment type="caution">
    <text evidence="3">The sequence shown here is derived from an EMBL/GenBank/DDBJ whole genome shotgun (WGS) entry which is preliminary data.</text>
</comment>
<feature type="compositionally biased region" description="Acidic residues" evidence="1">
    <location>
        <begin position="527"/>
        <end position="546"/>
    </location>
</feature>
<accession>A0A3R7LYC0</accession>
<feature type="compositionally biased region" description="Basic and acidic residues" evidence="1">
    <location>
        <begin position="366"/>
        <end position="375"/>
    </location>
</feature>
<feature type="compositionally biased region" description="Acidic residues" evidence="1">
    <location>
        <begin position="553"/>
        <end position="566"/>
    </location>
</feature>
<feature type="domain" description="PBZ-type" evidence="2">
    <location>
        <begin position="482"/>
        <end position="504"/>
    </location>
</feature>
<dbReference type="OrthoDB" id="10256774at2759"/>
<evidence type="ECO:0000259" key="2">
    <source>
        <dbReference type="Pfam" id="PF10283"/>
    </source>
</evidence>
<dbReference type="Proteomes" id="UP000283509">
    <property type="component" value="Unassembled WGS sequence"/>
</dbReference>
<feature type="compositionally biased region" description="Acidic residues" evidence="1">
    <location>
        <begin position="467"/>
        <end position="480"/>
    </location>
</feature>
<dbReference type="STRING" id="6689.A0A3R7LYC0"/>
<protein>
    <submittedName>
        <fullName evidence="3">Putative aprataxin and PNK-like factor isoform X2</fullName>
    </submittedName>
</protein>
<dbReference type="PANTHER" id="PTHR21315">
    <property type="entry name" value="APRATAXIN AND PNK-LIKE FACTOR-RELATED"/>
    <property type="match status" value="1"/>
</dbReference>
<dbReference type="CDD" id="cd22671">
    <property type="entry name" value="FHA_APTX-like"/>
    <property type="match status" value="1"/>
</dbReference>
<evidence type="ECO:0000256" key="1">
    <source>
        <dbReference type="SAM" id="MobiDB-lite"/>
    </source>
</evidence>
<dbReference type="PANTHER" id="PTHR21315:SF2">
    <property type="entry name" value="APRATAXIN AND PNK-LIKE FACTOR"/>
    <property type="match status" value="1"/>
</dbReference>
<keyword evidence="4" id="KW-1185">Reference proteome</keyword>
<dbReference type="AlphaFoldDB" id="A0A3R7LYC0"/>
<dbReference type="Gene3D" id="2.60.200.20">
    <property type="match status" value="1"/>
</dbReference>
<organism evidence="3 4">
    <name type="scientific">Penaeus vannamei</name>
    <name type="common">Whiteleg shrimp</name>
    <name type="synonym">Litopenaeus vannamei</name>
    <dbReference type="NCBI Taxonomy" id="6689"/>
    <lineage>
        <taxon>Eukaryota</taxon>
        <taxon>Metazoa</taxon>
        <taxon>Ecdysozoa</taxon>
        <taxon>Arthropoda</taxon>
        <taxon>Crustacea</taxon>
        <taxon>Multicrustacea</taxon>
        <taxon>Malacostraca</taxon>
        <taxon>Eumalacostraca</taxon>
        <taxon>Eucarida</taxon>
        <taxon>Decapoda</taxon>
        <taxon>Dendrobranchiata</taxon>
        <taxon>Penaeoidea</taxon>
        <taxon>Penaeidae</taxon>
        <taxon>Penaeus</taxon>
    </lineage>
</organism>
<dbReference type="EMBL" id="QCYY01002748">
    <property type="protein sequence ID" value="ROT67847.1"/>
    <property type="molecule type" value="Genomic_DNA"/>
</dbReference>
<feature type="compositionally biased region" description="Basic and acidic residues" evidence="1">
    <location>
        <begin position="113"/>
        <end position="132"/>
    </location>
</feature>
<dbReference type="GO" id="GO:0003906">
    <property type="term" value="F:DNA-(apurinic or apyrimidinic site) endonuclease activity"/>
    <property type="evidence" value="ECO:0007669"/>
    <property type="project" value="InterPro"/>
</dbReference>
<feature type="compositionally biased region" description="Basic and acidic residues" evidence="1">
    <location>
        <begin position="151"/>
        <end position="161"/>
    </location>
</feature>
<feature type="domain" description="PBZ-type" evidence="2">
    <location>
        <begin position="440"/>
        <end position="462"/>
    </location>
</feature>
<evidence type="ECO:0000313" key="3">
    <source>
        <dbReference type="EMBL" id="ROT67847.1"/>
    </source>
</evidence>
<dbReference type="InterPro" id="IPR019406">
    <property type="entry name" value="APLF_PBZ"/>
</dbReference>
<dbReference type="InterPro" id="IPR039253">
    <property type="entry name" value="APLF"/>
</dbReference>
<reference evidence="3 4" key="2">
    <citation type="submission" date="2019-01" db="EMBL/GenBank/DDBJ databases">
        <title>The decoding of complex shrimp genome reveals the adaptation for benthos swimmer, frequently molting mechanism and breeding impact on genome.</title>
        <authorList>
            <person name="Sun Y."/>
            <person name="Gao Y."/>
            <person name="Yu Y."/>
        </authorList>
    </citation>
    <scope>NUCLEOTIDE SEQUENCE [LARGE SCALE GENOMIC DNA]</scope>
    <source>
        <tissue evidence="3">Muscle</tissue>
    </source>
</reference>
<dbReference type="SUPFAM" id="SSF49879">
    <property type="entry name" value="SMAD/FHA domain"/>
    <property type="match status" value="1"/>
</dbReference>
<feature type="compositionally biased region" description="Basic residues" evidence="1">
    <location>
        <begin position="494"/>
        <end position="522"/>
    </location>
</feature>
<name>A0A3R7LYC0_PENVA</name>
<reference evidence="3 4" key="1">
    <citation type="submission" date="2018-04" db="EMBL/GenBank/DDBJ databases">
        <authorList>
            <person name="Zhang X."/>
            <person name="Yuan J."/>
            <person name="Li F."/>
            <person name="Xiang J."/>
        </authorList>
    </citation>
    <scope>NUCLEOTIDE SEQUENCE [LARGE SCALE GENOMIC DNA]</scope>
    <source>
        <tissue evidence="3">Muscle</tissue>
    </source>
</reference>
<dbReference type="Pfam" id="PF10283">
    <property type="entry name" value="zf-CCHH"/>
    <property type="match status" value="2"/>
</dbReference>
<dbReference type="GO" id="GO:0006302">
    <property type="term" value="P:double-strand break repair"/>
    <property type="evidence" value="ECO:0007669"/>
    <property type="project" value="InterPro"/>
</dbReference>
<dbReference type="GO" id="GO:0008408">
    <property type="term" value="F:3'-5' exonuclease activity"/>
    <property type="evidence" value="ECO:0007669"/>
    <property type="project" value="InterPro"/>
</dbReference>
<gene>
    <name evidence="3" type="ORF">C7M84_014054</name>
</gene>
<proteinExistence type="predicted"/>
<feature type="compositionally biased region" description="Basic and acidic residues" evidence="1">
    <location>
        <begin position="567"/>
        <end position="577"/>
    </location>
</feature>
<feature type="compositionally biased region" description="Basic residues" evidence="1">
    <location>
        <begin position="306"/>
        <end position="317"/>
    </location>
</feature>
<feature type="compositionally biased region" description="Basic and acidic residues" evidence="1">
    <location>
        <begin position="169"/>
        <end position="204"/>
    </location>
</feature>
<feature type="compositionally biased region" description="Polar residues" evidence="1">
    <location>
        <begin position="329"/>
        <end position="353"/>
    </location>
</feature>